<protein>
    <submittedName>
        <fullName evidence="1">Uncharacterized protein</fullName>
    </submittedName>
</protein>
<gene>
    <name evidence="1" type="ORF">BZB76_0075</name>
</gene>
<dbReference type="EMBL" id="RBWU01000001">
    <property type="protein sequence ID" value="RKS78656.1"/>
    <property type="molecule type" value="Genomic_DNA"/>
</dbReference>
<comment type="caution">
    <text evidence="1">The sequence shown here is derived from an EMBL/GenBank/DDBJ whole genome shotgun (WGS) entry which is preliminary data.</text>
</comment>
<organism evidence="1 2">
    <name type="scientific">Actinomadura pelletieri DSM 43383</name>
    <dbReference type="NCBI Taxonomy" id="1120940"/>
    <lineage>
        <taxon>Bacteria</taxon>
        <taxon>Bacillati</taxon>
        <taxon>Actinomycetota</taxon>
        <taxon>Actinomycetes</taxon>
        <taxon>Streptosporangiales</taxon>
        <taxon>Thermomonosporaceae</taxon>
        <taxon>Actinomadura</taxon>
    </lineage>
</organism>
<name>A0A495QXL3_9ACTN</name>
<evidence type="ECO:0000313" key="2">
    <source>
        <dbReference type="Proteomes" id="UP000274601"/>
    </source>
</evidence>
<sequence length="56" mass="6073">MGTWSARPSKMFGFVAVQGAGAHQAKLLVMRDGEVTLRFDDGTDPDPSLFAECSNR</sequence>
<proteinExistence type="predicted"/>
<dbReference type="Proteomes" id="UP000274601">
    <property type="component" value="Unassembled WGS sequence"/>
</dbReference>
<keyword evidence="2" id="KW-1185">Reference proteome</keyword>
<evidence type="ECO:0000313" key="1">
    <source>
        <dbReference type="EMBL" id="RKS78656.1"/>
    </source>
</evidence>
<accession>A0A495QXL3</accession>
<reference evidence="1 2" key="1">
    <citation type="submission" date="2018-10" db="EMBL/GenBank/DDBJ databases">
        <title>Genomic Encyclopedia of Archaeal and Bacterial Type Strains, Phase II (KMG-II): from individual species to whole genera.</title>
        <authorList>
            <person name="Goeker M."/>
        </authorList>
    </citation>
    <scope>NUCLEOTIDE SEQUENCE [LARGE SCALE GENOMIC DNA]</scope>
    <source>
        <strain evidence="1 2">DSM 43383</strain>
    </source>
</reference>
<dbReference type="AlphaFoldDB" id="A0A495QXL3"/>